<feature type="compositionally biased region" description="Low complexity" evidence="1">
    <location>
        <begin position="173"/>
        <end position="182"/>
    </location>
</feature>
<accession>A0A0U5GU70</accession>
<dbReference type="EMBL" id="CDMC01000007">
    <property type="protein sequence ID" value="CEN62187.1"/>
    <property type="molecule type" value="Genomic_DNA"/>
</dbReference>
<feature type="compositionally biased region" description="Polar residues" evidence="1">
    <location>
        <begin position="183"/>
        <end position="195"/>
    </location>
</feature>
<feature type="region of interest" description="Disordered" evidence="1">
    <location>
        <begin position="123"/>
        <end position="144"/>
    </location>
</feature>
<evidence type="ECO:0000313" key="4">
    <source>
        <dbReference type="Proteomes" id="UP000054771"/>
    </source>
</evidence>
<evidence type="ECO:0000256" key="1">
    <source>
        <dbReference type="SAM" id="MobiDB-lite"/>
    </source>
</evidence>
<dbReference type="PANTHER" id="PTHR35910:SF1">
    <property type="entry name" value="2EXR DOMAIN-CONTAINING PROTEIN"/>
    <property type="match status" value="1"/>
</dbReference>
<dbReference type="Proteomes" id="UP000054771">
    <property type="component" value="Unassembled WGS sequence"/>
</dbReference>
<dbReference type="PANTHER" id="PTHR35910">
    <property type="entry name" value="2EXR DOMAIN-CONTAINING PROTEIN"/>
    <property type="match status" value="1"/>
</dbReference>
<evidence type="ECO:0000313" key="3">
    <source>
        <dbReference type="EMBL" id="CEN62187.1"/>
    </source>
</evidence>
<dbReference type="AlphaFoldDB" id="A0A0U5GU70"/>
<protein>
    <recommendedName>
        <fullName evidence="2">2EXR domain-containing protein</fullName>
    </recommendedName>
</protein>
<organism evidence="3 4">
    <name type="scientific">Aspergillus calidoustus</name>
    <dbReference type="NCBI Taxonomy" id="454130"/>
    <lineage>
        <taxon>Eukaryota</taxon>
        <taxon>Fungi</taxon>
        <taxon>Dikarya</taxon>
        <taxon>Ascomycota</taxon>
        <taxon>Pezizomycotina</taxon>
        <taxon>Eurotiomycetes</taxon>
        <taxon>Eurotiomycetidae</taxon>
        <taxon>Eurotiales</taxon>
        <taxon>Aspergillaceae</taxon>
        <taxon>Aspergillus</taxon>
        <taxon>Aspergillus subgen. Nidulantes</taxon>
    </lineage>
</organism>
<dbReference type="InterPro" id="IPR045518">
    <property type="entry name" value="2EXR"/>
</dbReference>
<reference evidence="4" key="1">
    <citation type="journal article" date="2016" name="Genome Announc.">
        <title>Draft genome sequences of fungus Aspergillus calidoustus.</title>
        <authorList>
            <person name="Horn F."/>
            <person name="Linde J."/>
            <person name="Mattern D.J."/>
            <person name="Walther G."/>
            <person name="Guthke R."/>
            <person name="Scherlach K."/>
            <person name="Martin K."/>
            <person name="Brakhage A.A."/>
            <person name="Petzke L."/>
            <person name="Valiante V."/>
        </authorList>
    </citation>
    <scope>NUCLEOTIDE SEQUENCE [LARGE SCALE GENOMIC DNA]</scope>
    <source>
        <strain evidence="4">SF006504</strain>
    </source>
</reference>
<evidence type="ECO:0000259" key="2">
    <source>
        <dbReference type="Pfam" id="PF20150"/>
    </source>
</evidence>
<feature type="region of interest" description="Disordered" evidence="1">
    <location>
        <begin position="162"/>
        <end position="195"/>
    </location>
</feature>
<dbReference type="OrthoDB" id="5242916at2759"/>
<gene>
    <name evidence="3" type="ORF">ASPCAL08825</name>
</gene>
<proteinExistence type="predicted"/>
<keyword evidence="4" id="KW-1185">Reference proteome</keyword>
<feature type="compositionally biased region" description="Basic and acidic residues" evidence="1">
    <location>
        <begin position="125"/>
        <end position="140"/>
    </location>
</feature>
<feature type="domain" description="2EXR" evidence="2">
    <location>
        <begin position="49"/>
        <end position="162"/>
    </location>
</feature>
<name>A0A0U5GU70_ASPCI</name>
<dbReference type="OMA" id="IWHESSP"/>
<sequence length="426" mass="47132">MERILDIKVGSLEQGACLPPTADPLAFIFIHHIQFLHVVIILVSTMKRFPQFPRFPAELRRQIWHESSPLPGLHAFDVCIPSTSESSRLSQAFQTSGVSKRVTETPARVQKYSATVFLDQFLPTPEDKRNDAEGSQRLDSDPSAYHITSAVRQTCFEALESLRTRSSSHPKNTTTTTTTTTTPQPTSPDRSTNPKATNRVYLAAHDKWITYDNANDVLFLRFGGPVRIPAALLDEEEGSRQEQEHAYPRTFHSGISDVLLCPWSEEFTETLRHARRVALDLAELRTTAGISDVEGEGEGGAEAVAQDIAYLACCLQNGLEVLYVIVDGVESGGGTLDFASLQTMGKVGNSLSSPGFEKRDPDVFYGKGVTYHEVFAWERIGLGDGTSELRGLRMLGDAVREQQGEDGVFRGIRVLVCQRDRSECNL</sequence>
<dbReference type="Pfam" id="PF20150">
    <property type="entry name" value="2EXR"/>
    <property type="match status" value="1"/>
</dbReference>